<keyword evidence="4" id="KW-1185">Reference proteome</keyword>
<name>A0A3D9HJ73_9FLAO</name>
<evidence type="ECO:0000256" key="2">
    <source>
        <dbReference type="ARBA" id="ARBA00023002"/>
    </source>
</evidence>
<dbReference type="PROSITE" id="PS51257">
    <property type="entry name" value="PROKAR_LIPOPROTEIN"/>
    <property type="match status" value="1"/>
</dbReference>
<dbReference type="OrthoDB" id="9803333at2"/>
<dbReference type="GO" id="GO:0016491">
    <property type="term" value="F:oxidoreductase activity"/>
    <property type="evidence" value="ECO:0007669"/>
    <property type="project" value="UniProtKB-KW"/>
</dbReference>
<organism evidence="3 4">
    <name type="scientific">Seonamhaeicola aphaedonensis</name>
    <dbReference type="NCBI Taxonomy" id="1461338"/>
    <lineage>
        <taxon>Bacteria</taxon>
        <taxon>Pseudomonadati</taxon>
        <taxon>Bacteroidota</taxon>
        <taxon>Flavobacteriia</taxon>
        <taxon>Flavobacteriales</taxon>
        <taxon>Flavobacteriaceae</taxon>
    </lineage>
</organism>
<dbReference type="PROSITE" id="PS00061">
    <property type="entry name" value="ADH_SHORT"/>
    <property type="match status" value="1"/>
</dbReference>
<evidence type="ECO:0000313" key="3">
    <source>
        <dbReference type="EMBL" id="RED49494.1"/>
    </source>
</evidence>
<dbReference type="InterPro" id="IPR020904">
    <property type="entry name" value="Sc_DH/Rdtase_CS"/>
</dbReference>
<protein>
    <submittedName>
        <fullName evidence="3">3-oxoacyl-[acyl-carrier protein] reductase</fullName>
    </submittedName>
</protein>
<dbReference type="Gene3D" id="3.40.50.720">
    <property type="entry name" value="NAD(P)-binding Rossmann-like Domain"/>
    <property type="match status" value="1"/>
</dbReference>
<dbReference type="EMBL" id="QRDX01000002">
    <property type="protein sequence ID" value="RED49494.1"/>
    <property type="molecule type" value="Genomic_DNA"/>
</dbReference>
<dbReference type="SUPFAM" id="SSF51735">
    <property type="entry name" value="NAD(P)-binding Rossmann-fold domains"/>
    <property type="match status" value="1"/>
</dbReference>
<accession>A0A3D9HJ73</accession>
<sequence length="258" mass="27477">MDKSKEIKTVLITGSSSGVGASACVAFAKRGWNVVINYSRSEDAAFALKEKCEQIGVNALVCKANVANEEDCKSMVNKTIEVFGRIDVLVNNAGATKFCDYNDLNGLNEKDFIDVYKVNVIGAYQMVKYAASHLKKVKGSIVNISSMSAISGVGSSIAYSASKGALSTMTLSLAHALAPEVRVNGICPGFIQTRWTKGFLGDRYESVKKKFENAALVGRTSLPEDIANGIVYLGADAHTTSGQMLTIDGGQLVNQGKL</sequence>
<dbReference type="PANTHER" id="PTHR43639:SF1">
    <property type="entry name" value="SHORT-CHAIN DEHYDROGENASE_REDUCTASE FAMILY PROTEIN"/>
    <property type="match status" value="1"/>
</dbReference>
<comment type="similarity">
    <text evidence="1">Belongs to the short-chain dehydrogenases/reductases (SDR) family.</text>
</comment>
<dbReference type="InterPro" id="IPR036291">
    <property type="entry name" value="NAD(P)-bd_dom_sf"/>
</dbReference>
<dbReference type="PRINTS" id="PR00080">
    <property type="entry name" value="SDRFAMILY"/>
</dbReference>
<reference evidence="3 4" key="1">
    <citation type="submission" date="2018-07" db="EMBL/GenBank/DDBJ databases">
        <title>Genomic Encyclopedia of Type Strains, Phase III (KMG-III): the genomes of soil and plant-associated and newly described type strains.</title>
        <authorList>
            <person name="Whitman W."/>
        </authorList>
    </citation>
    <scope>NUCLEOTIDE SEQUENCE [LARGE SCALE GENOMIC DNA]</scope>
    <source>
        <strain evidence="3 4">CECT 8487</strain>
    </source>
</reference>
<dbReference type="CDD" id="cd05233">
    <property type="entry name" value="SDR_c"/>
    <property type="match status" value="1"/>
</dbReference>
<dbReference type="InterPro" id="IPR002347">
    <property type="entry name" value="SDR_fam"/>
</dbReference>
<dbReference type="FunFam" id="3.40.50.720:FF:000084">
    <property type="entry name" value="Short-chain dehydrogenase reductase"/>
    <property type="match status" value="1"/>
</dbReference>
<keyword evidence="2" id="KW-0560">Oxidoreductase</keyword>
<evidence type="ECO:0000256" key="1">
    <source>
        <dbReference type="ARBA" id="ARBA00006484"/>
    </source>
</evidence>
<evidence type="ECO:0000313" key="4">
    <source>
        <dbReference type="Proteomes" id="UP000256629"/>
    </source>
</evidence>
<dbReference type="PRINTS" id="PR00081">
    <property type="entry name" value="GDHRDH"/>
</dbReference>
<dbReference type="Pfam" id="PF13561">
    <property type="entry name" value="adh_short_C2"/>
    <property type="match status" value="1"/>
</dbReference>
<dbReference type="Proteomes" id="UP000256629">
    <property type="component" value="Unassembled WGS sequence"/>
</dbReference>
<dbReference type="PANTHER" id="PTHR43639">
    <property type="entry name" value="OXIDOREDUCTASE, SHORT-CHAIN DEHYDROGENASE/REDUCTASE FAMILY (AFU_ORTHOLOGUE AFUA_5G02870)"/>
    <property type="match status" value="1"/>
</dbReference>
<proteinExistence type="inferred from homology"/>
<comment type="caution">
    <text evidence="3">The sequence shown here is derived from an EMBL/GenBank/DDBJ whole genome shotgun (WGS) entry which is preliminary data.</text>
</comment>
<dbReference type="AlphaFoldDB" id="A0A3D9HJ73"/>
<gene>
    <name evidence="3" type="ORF">DFQ02_102268</name>
</gene>
<dbReference type="RefSeq" id="WP_116039915.1">
    <property type="nucleotide sequence ID" value="NZ_QRDX01000002.1"/>
</dbReference>